<dbReference type="Proteomes" id="UP000318801">
    <property type="component" value="Unassembled WGS sequence"/>
</dbReference>
<dbReference type="PROSITE" id="PS00141">
    <property type="entry name" value="ASP_PROTEASE"/>
    <property type="match status" value="1"/>
</dbReference>
<feature type="transmembrane region" description="Helical" evidence="1">
    <location>
        <begin position="34"/>
        <end position="54"/>
    </location>
</feature>
<dbReference type="NCBIfam" id="TIGR02281">
    <property type="entry name" value="clan_AA_DTGA"/>
    <property type="match status" value="1"/>
</dbReference>
<proteinExistence type="predicted"/>
<sequence>MRLFWILIAIVVAGMILLMTIGRGGTTFGIDNEAFAQTVIFVSLLTMFASGFLHSGRKIGPMIRNLLIWAVIIVLIAAAYVFRNDFSNAGDRLMSAFLPGRAIVTTSASGHEEVVLGKRQSGHFATRATVNGHALDMLVDTGASRVTLTDNDAKRIGLDTNTLNFSMMVQTANGSALAAPVTLNQIEIGPISRRNVQAMVVAKGKLSQSLLGMSFLSTLTSVDMRADQLYLTD</sequence>
<organism evidence="2 3">
    <name type="scientific">Martelella alba</name>
    <dbReference type="NCBI Taxonomy" id="2590451"/>
    <lineage>
        <taxon>Bacteria</taxon>
        <taxon>Pseudomonadati</taxon>
        <taxon>Pseudomonadota</taxon>
        <taxon>Alphaproteobacteria</taxon>
        <taxon>Hyphomicrobiales</taxon>
        <taxon>Aurantimonadaceae</taxon>
        <taxon>Martelella</taxon>
    </lineage>
</organism>
<dbReference type="SUPFAM" id="SSF50630">
    <property type="entry name" value="Acid proteases"/>
    <property type="match status" value="1"/>
</dbReference>
<gene>
    <name evidence="2" type="ORF">FJU08_13635</name>
</gene>
<feature type="transmembrane region" description="Helical" evidence="1">
    <location>
        <begin position="66"/>
        <end position="82"/>
    </location>
</feature>
<dbReference type="Gene3D" id="2.40.70.10">
    <property type="entry name" value="Acid Proteases"/>
    <property type="match status" value="1"/>
</dbReference>
<dbReference type="RefSeq" id="WP_141149576.1">
    <property type="nucleotide sequence ID" value="NZ_VHLG01000009.1"/>
</dbReference>
<dbReference type="Pfam" id="PF13975">
    <property type="entry name" value="gag-asp_proteas"/>
    <property type="match status" value="1"/>
</dbReference>
<dbReference type="InterPro" id="IPR011969">
    <property type="entry name" value="Clan_AA_Asp_peptidase_C"/>
</dbReference>
<comment type="caution">
    <text evidence="2">The sequence shown here is derived from an EMBL/GenBank/DDBJ whole genome shotgun (WGS) entry which is preliminary data.</text>
</comment>
<keyword evidence="1" id="KW-0472">Membrane</keyword>
<reference evidence="2 3" key="1">
    <citation type="submission" date="2019-06" db="EMBL/GenBank/DDBJ databases">
        <authorList>
            <person name="Li M."/>
        </authorList>
    </citation>
    <scope>NUCLEOTIDE SEQUENCE [LARGE SCALE GENOMIC DNA]</scope>
    <source>
        <strain evidence="2 3">BGMRC2036</strain>
    </source>
</reference>
<dbReference type="OrthoDB" id="7595324at2"/>
<keyword evidence="1" id="KW-0812">Transmembrane</keyword>
<protein>
    <submittedName>
        <fullName evidence="2">TIGR02281 family clan AA aspartic protease</fullName>
        <ecNumber evidence="2">3.4.23.-</ecNumber>
    </submittedName>
</protein>
<evidence type="ECO:0000313" key="2">
    <source>
        <dbReference type="EMBL" id="TPW29380.1"/>
    </source>
</evidence>
<evidence type="ECO:0000256" key="1">
    <source>
        <dbReference type="SAM" id="Phobius"/>
    </source>
</evidence>
<dbReference type="GO" id="GO:0006508">
    <property type="term" value="P:proteolysis"/>
    <property type="evidence" value="ECO:0007669"/>
    <property type="project" value="UniProtKB-KW"/>
</dbReference>
<evidence type="ECO:0000313" key="3">
    <source>
        <dbReference type="Proteomes" id="UP000318801"/>
    </source>
</evidence>
<keyword evidence="3" id="KW-1185">Reference proteome</keyword>
<dbReference type="EC" id="3.4.23.-" evidence="2"/>
<dbReference type="CDD" id="cd05483">
    <property type="entry name" value="retropepsin_like_bacteria"/>
    <property type="match status" value="1"/>
</dbReference>
<dbReference type="InterPro" id="IPR001969">
    <property type="entry name" value="Aspartic_peptidase_AS"/>
</dbReference>
<name>A0A506U6A7_9HYPH</name>
<accession>A0A506U6A7</accession>
<dbReference type="InterPro" id="IPR034122">
    <property type="entry name" value="Retropepsin-like_bacterial"/>
</dbReference>
<dbReference type="AlphaFoldDB" id="A0A506U6A7"/>
<keyword evidence="2" id="KW-0645">Protease</keyword>
<dbReference type="EMBL" id="VHLG01000009">
    <property type="protein sequence ID" value="TPW29380.1"/>
    <property type="molecule type" value="Genomic_DNA"/>
</dbReference>
<dbReference type="GO" id="GO:0004190">
    <property type="term" value="F:aspartic-type endopeptidase activity"/>
    <property type="evidence" value="ECO:0007669"/>
    <property type="project" value="InterPro"/>
</dbReference>
<dbReference type="InterPro" id="IPR021109">
    <property type="entry name" value="Peptidase_aspartic_dom_sf"/>
</dbReference>
<keyword evidence="2" id="KW-0378">Hydrolase</keyword>
<keyword evidence="1" id="KW-1133">Transmembrane helix</keyword>